<sequence>MSNYLHPYLTPTLLKSIVDHGLRKVTNPKKVIVVGAGMSGLVSASLLKQAGHNVTVIESRERVGGRVYTMRHPFMNGQYVEAGAMRIPNTHYLTLSYIKKFGLKVNPFVNATPNDLIFVNDRKARFHQYNQNPDFLGYPVLAHEKGKTAATLIQVAIQPIVDFVNKNPLRNWPIVIREFEKYSLSTFLRHNPLGHSLSPGAIEKVYVFSGVEGLPELSLLEIIREFIILLNNNIKFYEIIGGNDQLPQAFVPDLKQNLRFSQKMTKIRQNDSSVTIQTVHTKTLEHHSYQADVTIVTLPLGLMQFIEVEPRNSLSHYKWRAIRELHSVPSTKIGLQFKHRFWEKHGHFGGQMVTDLPIRNAYFPSHDFGSETGVLLGSYTWEDDAMVWVSMSKERRLQYALKNLAKIYGEEILHEYVAGAVHSWGADPYAAGAYTMFKPNQESELFPHLATPEGRLHFAGEHTSVPHGWIQGAIESGIRAAIEVNERK</sequence>
<evidence type="ECO:0000313" key="5">
    <source>
        <dbReference type="Proteomes" id="UP001649381"/>
    </source>
</evidence>
<gene>
    <name evidence="4" type="ORF">L2716_02605</name>
</gene>
<protein>
    <submittedName>
        <fullName evidence="4">Flavin monoamine oxidase family protein</fullName>
    </submittedName>
</protein>
<dbReference type="Gene3D" id="3.90.660.10">
    <property type="match status" value="1"/>
</dbReference>
<keyword evidence="2" id="KW-0560">Oxidoreductase</keyword>
<dbReference type="SUPFAM" id="SSF51905">
    <property type="entry name" value="FAD/NAD(P)-binding domain"/>
    <property type="match status" value="1"/>
</dbReference>
<dbReference type="Gene3D" id="1.10.405.10">
    <property type="entry name" value="Guanine Nucleotide Dissociation Inhibitor, domain 1"/>
    <property type="match status" value="1"/>
</dbReference>
<dbReference type="InterPro" id="IPR002937">
    <property type="entry name" value="Amino_oxidase"/>
</dbReference>
<evidence type="ECO:0000256" key="2">
    <source>
        <dbReference type="ARBA" id="ARBA00023002"/>
    </source>
</evidence>
<dbReference type="InterPro" id="IPR050281">
    <property type="entry name" value="Flavin_monoamine_oxidase"/>
</dbReference>
<proteinExistence type="predicted"/>
<dbReference type="InterPro" id="IPR001613">
    <property type="entry name" value="Flavin_amine_oxidase"/>
</dbReference>
<accession>A0ABS9GY27</accession>
<comment type="cofactor">
    <cofactor evidence="1">
        <name>FAD</name>
        <dbReference type="ChEBI" id="CHEBI:57692"/>
    </cofactor>
</comment>
<evidence type="ECO:0000256" key="1">
    <source>
        <dbReference type="ARBA" id="ARBA00001974"/>
    </source>
</evidence>
<dbReference type="Gene3D" id="3.50.50.60">
    <property type="entry name" value="FAD/NAD(P)-binding domain"/>
    <property type="match status" value="1"/>
</dbReference>
<evidence type="ECO:0000313" key="4">
    <source>
        <dbReference type="EMBL" id="MCF6136605.1"/>
    </source>
</evidence>
<dbReference type="Pfam" id="PF01593">
    <property type="entry name" value="Amino_oxidase"/>
    <property type="match status" value="1"/>
</dbReference>
<dbReference type="InterPro" id="IPR036188">
    <property type="entry name" value="FAD/NAD-bd_sf"/>
</dbReference>
<dbReference type="RefSeq" id="WP_236331503.1">
    <property type="nucleotide sequence ID" value="NZ_JAKIJS010000001.1"/>
</dbReference>
<comment type="caution">
    <text evidence="4">The sequence shown here is derived from an EMBL/GenBank/DDBJ whole genome shotgun (WGS) entry which is preliminary data.</text>
</comment>
<dbReference type="PANTHER" id="PTHR10742:SF342">
    <property type="entry name" value="AMINE OXIDASE"/>
    <property type="match status" value="1"/>
</dbReference>
<feature type="domain" description="Amine oxidase" evidence="3">
    <location>
        <begin position="38"/>
        <end position="484"/>
    </location>
</feature>
<organism evidence="4 5">
    <name type="scientific">Pseudalkalibacillus berkeleyi</name>
    <dbReference type="NCBI Taxonomy" id="1069813"/>
    <lineage>
        <taxon>Bacteria</taxon>
        <taxon>Bacillati</taxon>
        <taxon>Bacillota</taxon>
        <taxon>Bacilli</taxon>
        <taxon>Bacillales</taxon>
        <taxon>Fictibacillaceae</taxon>
        <taxon>Pseudalkalibacillus</taxon>
    </lineage>
</organism>
<dbReference type="SUPFAM" id="SSF54373">
    <property type="entry name" value="FAD-linked reductases, C-terminal domain"/>
    <property type="match status" value="1"/>
</dbReference>
<dbReference type="PANTHER" id="PTHR10742">
    <property type="entry name" value="FLAVIN MONOAMINE OXIDASE"/>
    <property type="match status" value="1"/>
</dbReference>
<reference evidence="4 5" key="1">
    <citation type="submission" date="2022-01" db="EMBL/GenBank/DDBJ databases">
        <title>Alkalihalobacillus sp. EGI L200015, a novel bacterium isolated from a salt lake sediment.</title>
        <authorList>
            <person name="Gao L."/>
            <person name="Fang B.-Z."/>
            <person name="Li W.-J."/>
        </authorList>
    </citation>
    <scope>NUCLEOTIDE SEQUENCE [LARGE SCALE GENOMIC DNA]</scope>
    <source>
        <strain evidence="4 5">KCTC 12718</strain>
    </source>
</reference>
<evidence type="ECO:0000259" key="3">
    <source>
        <dbReference type="Pfam" id="PF01593"/>
    </source>
</evidence>
<dbReference type="PRINTS" id="PR00757">
    <property type="entry name" value="AMINEOXDASEF"/>
</dbReference>
<dbReference type="Proteomes" id="UP001649381">
    <property type="component" value="Unassembled WGS sequence"/>
</dbReference>
<keyword evidence="5" id="KW-1185">Reference proteome</keyword>
<name>A0ABS9GY27_9BACL</name>
<dbReference type="EMBL" id="JAKIJS010000001">
    <property type="protein sequence ID" value="MCF6136605.1"/>
    <property type="molecule type" value="Genomic_DNA"/>
</dbReference>